<evidence type="ECO:0000256" key="16">
    <source>
        <dbReference type="SAM" id="Phobius"/>
    </source>
</evidence>
<dbReference type="InterPro" id="IPR007698">
    <property type="entry name" value="AlaDH/PNT_NAD(H)-bd"/>
</dbReference>
<feature type="domain" description="Alanine dehydrogenase/pyridine nucleotide transhydrogenase NAD(H)-binding" evidence="17">
    <location>
        <begin position="115"/>
        <end position="279"/>
    </location>
</feature>
<proteinExistence type="inferred from homology"/>
<feature type="transmembrane region" description="Helical" evidence="16">
    <location>
        <begin position="756"/>
        <end position="785"/>
    </location>
</feature>
<dbReference type="Pfam" id="PF12769">
    <property type="entry name" value="PNTB_4TM"/>
    <property type="match status" value="1"/>
</dbReference>
<dbReference type="InterPro" id="IPR007886">
    <property type="entry name" value="AlaDH/PNT_N"/>
</dbReference>
<accession>A0A9P1CJS1</accession>
<dbReference type="Proteomes" id="UP001152797">
    <property type="component" value="Unassembled WGS sequence"/>
</dbReference>
<dbReference type="SMART" id="SM01003">
    <property type="entry name" value="AlaDh_PNT_N"/>
    <property type="match status" value="1"/>
</dbReference>
<feature type="transmembrane region" description="Helical" evidence="16">
    <location>
        <begin position="428"/>
        <end position="448"/>
    </location>
</feature>
<dbReference type="Gene3D" id="3.40.50.720">
    <property type="entry name" value="NAD(P)-binding Rossmann-like Domain"/>
    <property type="match status" value="2"/>
</dbReference>
<dbReference type="EMBL" id="CAMXCT010001600">
    <property type="protein sequence ID" value="CAI3991511.1"/>
    <property type="molecule type" value="Genomic_DNA"/>
</dbReference>
<evidence type="ECO:0000256" key="14">
    <source>
        <dbReference type="ARBA" id="ARBA00048202"/>
    </source>
</evidence>
<dbReference type="InterPro" id="IPR036291">
    <property type="entry name" value="NAD(P)-bd_dom_sf"/>
</dbReference>
<organism evidence="19">
    <name type="scientific">Cladocopium goreaui</name>
    <dbReference type="NCBI Taxonomy" id="2562237"/>
    <lineage>
        <taxon>Eukaryota</taxon>
        <taxon>Sar</taxon>
        <taxon>Alveolata</taxon>
        <taxon>Dinophyceae</taxon>
        <taxon>Suessiales</taxon>
        <taxon>Symbiodiniaceae</taxon>
        <taxon>Cladocopium</taxon>
    </lineage>
</organism>
<evidence type="ECO:0000256" key="13">
    <source>
        <dbReference type="ARBA" id="ARBA00033993"/>
    </source>
</evidence>
<dbReference type="GO" id="GO:0015204">
    <property type="term" value="F:urea transmembrane transporter activity"/>
    <property type="evidence" value="ECO:0007669"/>
    <property type="project" value="InterPro"/>
</dbReference>
<feature type="transmembrane region" description="Helical" evidence="16">
    <location>
        <begin position="597"/>
        <end position="616"/>
    </location>
</feature>
<evidence type="ECO:0000256" key="1">
    <source>
        <dbReference type="ARBA" id="ARBA00004429"/>
    </source>
</evidence>
<dbReference type="InterPro" id="IPR034300">
    <property type="entry name" value="PNTB-like"/>
</dbReference>
<comment type="catalytic activity">
    <reaction evidence="14">
        <text>NAD(+) + NADPH + H(+)(in) = NADH + NADP(+) + H(+)(out)</text>
        <dbReference type="Rhea" id="RHEA:47992"/>
        <dbReference type="ChEBI" id="CHEBI:15378"/>
        <dbReference type="ChEBI" id="CHEBI:57540"/>
        <dbReference type="ChEBI" id="CHEBI:57783"/>
        <dbReference type="ChEBI" id="CHEBI:57945"/>
        <dbReference type="ChEBI" id="CHEBI:58349"/>
        <dbReference type="EC" id="7.1.1.1"/>
    </reaction>
</comment>
<evidence type="ECO:0000256" key="6">
    <source>
        <dbReference type="ARBA" id="ARBA00022692"/>
    </source>
</evidence>
<feature type="transmembrane region" description="Helical" evidence="16">
    <location>
        <begin position="791"/>
        <end position="811"/>
    </location>
</feature>
<evidence type="ECO:0000256" key="4">
    <source>
        <dbReference type="ARBA" id="ARBA00022475"/>
    </source>
</evidence>
<comment type="similarity">
    <text evidence="2">Belongs to the urea transporter family.</text>
</comment>
<dbReference type="GO" id="GO:0005886">
    <property type="term" value="C:plasma membrane"/>
    <property type="evidence" value="ECO:0007669"/>
    <property type="project" value="UniProtKB-SubCell"/>
</dbReference>
<evidence type="ECO:0000313" key="20">
    <source>
        <dbReference type="EMBL" id="CAL1144886.1"/>
    </source>
</evidence>
<dbReference type="PANTHER" id="PTHR10160">
    <property type="entry name" value="NAD(P) TRANSHYDROGENASE"/>
    <property type="match status" value="1"/>
</dbReference>
<dbReference type="SUPFAM" id="SSF51735">
    <property type="entry name" value="NAD(P)-binding Rossmann-fold domains"/>
    <property type="match status" value="1"/>
</dbReference>
<dbReference type="Pfam" id="PF02233">
    <property type="entry name" value="PNTB"/>
    <property type="match status" value="1"/>
</dbReference>
<feature type="transmembrane region" description="Helical" evidence="16">
    <location>
        <begin position="823"/>
        <end position="856"/>
    </location>
</feature>
<feature type="transmembrane region" description="Helical" evidence="16">
    <location>
        <begin position="455"/>
        <end position="473"/>
    </location>
</feature>
<keyword evidence="5" id="KW-0997">Cell inner membrane</keyword>
<feature type="transmembrane region" description="Helical" evidence="16">
    <location>
        <begin position="566"/>
        <end position="585"/>
    </location>
</feature>
<keyword evidence="7" id="KW-0547">Nucleotide-binding</keyword>
<dbReference type="NCBIfam" id="NF006942">
    <property type="entry name" value="PRK09424.1"/>
    <property type="match status" value="1"/>
</dbReference>
<keyword evidence="11" id="KW-0520">NAD</keyword>
<keyword evidence="10 16" id="KW-1133">Transmembrane helix</keyword>
<dbReference type="EC" id="7.1.1.1" evidence="3"/>
<name>A0A9P1CJS1_9DINO</name>
<dbReference type="EMBL" id="CAMXCT020001600">
    <property type="protein sequence ID" value="CAL1144886.1"/>
    <property type="molecule type" value="Genomic_DNA"/>
</dbReference>
<dbReference type="SMART" id="SM01002">
    <property type="entry name" value="AlaDh_PNT_C"/>
    <property type="match status" value="1"/>
</dbReference>
<dbReference type="SUPFAM" id="SSF52283">
    <property type="entry name" value="Formate/glycerate dehydrogenase catalytic domain-like"/>
    <property type="match status" value="1"/>
</dbReference>
<evidence type="ECO:0000256" key="11">
    <source>
        <dbReference type="ARBA" id="ARBA00023027"/>
    </source>
</evidence>
<dbReference type="Gene3D" id="1.10.3430.10">
    <property type="entry name" value="Ammonium transporter AmtB like domains"/>
    <property type="match status" value="1"/>
</dbReference>
<evidence type="ECO:0000256" key="8">
    <source>
        <dbReference type="ARBA" id="ARBA00022857"/>
    </source>
</evidence>
<evidence type="ECO:0000256" key="5">
    <source>
        <dbReference type="ARBA" id="ARBA00022519"/>
    </source>
</evidence>
<evidence type="ECO:0000259" key="18">
    <source>
        <dbReference type="SMART" id="SM01003"/>
    </source>
</evidence>
<dbReference type="InterPro" id="IPR029020">
    <property type="entry name" value="Ammonium/urea_transptr"/>
</dbReference>
<reference evidence="19" key="1">
    <citation type="submission" date="2022-10" db="EMBL/GenBank/DDBJ databases">
        <authorList>
            <person name="Chen Y."/>
            <person name="Dougan E. K."/>
            <person name="Chan C."/>
            <person name="Rhodes N."/>
            <person name="Thang M."/>
        </authorList>
    </citation>
    <scope>NUCLEOTIDE SEQUENCE</scope>
</reference>
<reference evidence="20" key="2">
    <citation type="submission" date="2024-04" db="EMBL/GenBank/DDBJ databases">
        <authorList>
            <person name="Chen Y."/>
            <person name="Shah S."/>
            <person name="Dougan E. K."/>
            <person name="Thang M."/>
            <person name="Chan C."/>
        </authorList>
    </citation>
    <scope>NUCLEOTIDE SEQUENCE [LARGE SCALE GENOMIC DNA]</scope>
</reference>
<keyword evidence="8" id="KW-0521">NADP</keyword>
<dbReference type="GO" id="GO:0050661">
    <property type="term" value="F:NADP binding"/>
    <property type="evidence" value="ECO:0007669"/>
    <property type="project" value="TreeGrafter"/>
</dbReference>
<dbReference type="Pfam" id="PF01262">
    <property type="entry name" value="AlaDh_PNT_C"/>
    <property type="match status" value="1"/>
</dbReference>
<keyword evidence="9" id="KW-1278">Translocase</keyword>
<evidence type="ECO:0000256" key="2">
    <source>
        <dbReference type="ARBA" id="ARBA00005914"/>
    </source>
</evidence>
<evidence type="ECO:0000256" key="12">
    <source>
        <dbReference type="ARBA" id="ARBA00023136"/>
    </source>
</evidence>
<feature type="domain" description="Alanine dehydrogenase/pyridine nucleotide transhydrogenase N-terminal" evidence="18">
    <location>
        <begin position="3"/>
        <end position="106"/>
    </location>
</feature>
<evidence type="ECO:0000259" key="17">
    <source>
        <dbReference type="SMART" id="SM01002"/>
    </source>
</evidence>
<dbReference type="PANTHER" id="PTHR10160:SF19">
    <property type="entry name" value="PROTON-TRANSLOCATING NAD(P)(+) TRANSHYDROGENASE"/>
    <property type="match status" value="1"/>
</dbReference>
<comment type="subcellular location">
    <subcellularLocation>
        <location evidence="1">Cell inner membrane</location>
        <topology evidence="1">Multi-pass membrane protein</topology>
    </subcellularLocation>
</comment>
<dbReference type="Pfam" id="PF03253">
    <property type="entry name" value="UT"/>
    <property type="match status" value="1"/>
</dbReference>
<feature type="transmembrane region" description="Helical" evidence="16">
    <location>
        <begin position="377"/>
        <end position="396"/>
    </location>
</feature>
<dbReference type="GO" id="GO:0006740">
    <property type="term" value="P:NADPH regeneration"/>
    <property type="evidence" value="ECO:0007669"/>
    <property type="project" value="TreeGrafter"/>
</dbReference>
<feature type="transmembrane region" description="Helical" evidence="16">
    <location>
        <begin position="493"/>
        <end position="510"/>
    </location>
</feature>
<dbReference type="EMBL" id="CAMXCT030001600">
    <property type="protein sequence ID" value="CAL4778823.1"/>
    <property type="molecule type" value="Genomic_DNA"/>
</dbReference>
<dbReference type="InterPro" id="IPR024605">
    <property type="entry name" value="NADP_transhyd_a_C"/>
</dbReference>
<keyword evidence="21" id="KW-1185">Reference proteome</keyword>
<sequence>MEEQVDQRQNLYLEIEAFIQKGCKVAERAEVIRKSSVLFSIEPPEADFAACKGKIVISWVGRLLDKGKAVCEKAKSAGVMLIDVTAVPRITIAQKLDVLSSQAKCAGHRAVIEASYAFGRFHTAEMTAAGKYPPSQTFVLGCGVAGLAAIGTSKAMGSVVRAWDVRDVSDQVHSMGAKWVTVDFKESGEGQGGYAKESSDAFKRVQQETFRKVLAEVDIAISTAAIPGRPSPLLITKEAVSGMKPGSVIVDLAAQGGGNCELTKLNEIVTTPNGVTIIGYADMPARMASQASTMYAQNMCNLLRHIHGKGKAPDFMKNLLGALDAPGDEGDIVSRSIVCTRDGKSVTMPPPPQPTPVKPKAAAPTEKKVVKEDPLKAAAVGAFVLTFGVCCMLAMGEGVKTSLLTTFLLAGAAGYQAVWGVAHALHTPLMSVTNAISGCTAIGGLLLMEKTTSPFAYLLASLALLVSAVNIFGGFVVSQRMLDLFKKPGDKDYTAMMLFPGLVFLFVSLTRPELLKAVSTVSALLCVAAIGGLATMSTANAGCKFGMVGVFGAMAATMVDMAEGNLVFGTILLAIGGVGGVVMGLKVSPIALPQTVAAFHSLVGLAATCTSIGSFVNHPVPGATMENTSCILGDFIGGVTLTGSLIAFGKLNGNLSAMATGSSVFWRSSPLFQRLPLSTIRQAERCSMTMFDTTRATELSKDVEKEQTAIDSDPTVAGCSTGNSDDCDPTWRTMTARCLEGAKDCHGSQGFLMPRFLIHVLNSVSQVVFLTNALSGALILLAMLIGAPRGASVLGFFGALCANGISWLLGLDPDARREGLLGYNAVLVGAGFAVFVQNFLLAAVATLVFGTLSALLAAGLSALDDGVIGQPSSTILWGILMPGWWFMENKTCLKPPSLSNKDRQRWWFQTCFIFHNIWDNPSH</sequence>
<comment type="caution">
    <text evidence="19">The sequence shown here is derived from an EMBL/GenBank/DDBJ whole genome shotgun (WGS) entry which is preliminary data.</text>
</comment>
<feature type="compositionally biased region" description="Pro residues" evidence="15">
    <location>
        <begin position="348"/>
        <end position="357"/>
    </location>
</feature>
<evidence type="ECO:0000256" key="15">
    <source>
        <dbReference type="SAM" id="MobiDB-lite"/>
    </source>
</evidence>
<evidence type="ECO:0000256" key="9">
    <source>
        <dbReference type="ARBA" id="ARBA00022967"/>
    </source>
</evidence>
<evidence type="ECO:0000313" key="21">
    <source>
        <dbReference type="Proteomes" id="UP001152797"/>
    </source>
</evidence>
<evidence type="ECO:0000256" key="7">
    <source>
        <dbReference type="ARBA" id="ARBA00022741"/>
    </source>
</evidence>
<protein>
    <recommendedName>
        <fullName evidence="3">proton-translocating NAD(P)(+) transhydrogenase</fullName>
        <ecNumber evidence="3">7.1.1.1</ecNumber>
    </recommendedName>
</protein>
<dbReference type="Pfam" id="PF05222">
    <property type="entry name" value="AlaDh_PNT_N"/>
    <property type="match status" value="1"/>
</dbReference>
<evidence type="ECO:0000256" key="10">
    <source>
        <dbReference type="ARBA" id="ARBA00022989"/>
    </source>
</evidence>
<dbReference type="GO" id="GO:0008750">
    <property type="term" value="F:proton-translocating NAD(P)+ transhydrogenase activity"/>
    <property type="evidence" value="ECO:0007669"/>
    <property type="project" value="UniProtKB-EC"/>
</dbReference>
<dbReference type="OrthoDB" id="37244at2759"/>
<dbReference type="InterPro" id="IPR004937">
    <property type="entry name" value="Urea_transporter"/>
</dbReference>
<feature type="transmembrane region" description="Helical" evidence="16">
    <location>
        <begin position="403"/>
        <end position="422"/>
    </location>
</feature>
<feature type="transmembrane region" description="Helical" evidence="16">
    <location>
        <begin position="517"/>
        <end position="535"/>
    </location>
</feature>
<keyword evidence="6 16" id="KW-0812">Transmembrane</keyword>
<keyword evidence="12 16" id="KW-0472">Membrane</keyword>
<keyword evidence="4" id="KW-1003">Cell membrane</keyword>
<feature type="region of interest" description="Disordered" evidence="15">
    <location>
        <begin position="343"/>
        <end position="365"/>
    </location>
</feature>
<gene>
    <name evidence="19" type="ORF">C1SCF055_LOCUS18411</name>
</gene>
<evidence type="ECO:0000313" key="19">
    <source>
        <dbReference type="EMBL" id="CAI3991511.1"/>
    </source>
</evidence>
<comment type="catalytic activity">
    <reaction evidence="13">
        <text>urea(in) = urea(out)</text>
        <dbReference type="Rhea" id="RHEA:32799"/>
        <dbReference type="ChEBI" id="CHEBI:16199"/>
    </reaction>
</comment>
<evidence type="ECO:0000256" key="3">
    <source>
        <dbReference type="ARBA" id="ARBA00012943"/>
    </source>
</evidence>
<dbReference type="AlphaFoldDB" id="A0A9P1CJS1"/>